<sequence>MDRGCTPHTVGQGAQMSRPTKPPTGDGDGENLIRTCARMIEDGIHQGVGIRFCNDRTDPLRAKPHHPLAKPPSSDDNIEILNGPPPNWRGPYVHVKKEASTTVKSEPTDVRLPVKPDPDKPSFSALSTLPQSKGSAVKAGTKVTSTKATLSAELREGIACVFDPEICRAQDIAKYDHARQLQEDSFHFQENYRLCAELDRQRDTNNQPLSPDPWIREPSPDIFPTELSPMHAPKQLPVDTKGSEGESGLKMAAQSDTTLFSAIECRFKASHTPVPFKPLACSGCTLISLTTVPSKGDLGKNSHTPGWGGGVSSLVQDLVFLVKCVVNALSSYRDTCPSHSPPKTPAPTTLQLALTCAQTFPKTRKPPERERHREVDTSNMVVGGSFANFVAHYDGRKCHEGAKARKPTLDSQSAAAFKSFFTAPARTPIPDSSPPIQVSAAVPLSPSPPAAGVRVDQDGVRDVGNGERDGDAPGDEGSKDEGREAVEGDEVHTFAGWGIDIPDPELAWPCLNRALNRLIGYDWNVQVTYPRQIKGVLLEPKVRKMVDAAILLERAGARAPCVAHADMHASTNLDQPSSPDVIEIVSYARMTKGKSAECKGFELVVPHGRSALVSYPVLLHNDLNPPWSLHFINGLLYLRAIICIWRTRNVSFVCDECAVLPNNATLVNIVSRMDGGIHSNTKWMYPGAGGLLDLLQQKDQHQRNTILLHLNQTCHLAHIEGVLFTHKSILCAIASRRLPNVDQALRVAMRQGMSASSILQVVTDVSMGKYKPKGFMDDNYRIALILLLHAIAAVLPLQASPMTPSIEDVVQNVDMAFGPLLYRAAAIWRPVHRTVRVDKITTEAHLRWNDATNHVLGICREHIGKRDVEVLVEEVKRKVIHHTVEATVCAVTLLSPDTWLGSAQPIAVSGTCKAEKVLEHRKLLQTMLDGIAAAKALQGIRIVCYASDGISHLPLLDLWVGDDNLTVDKDYKHVAFKRVHNAVLRANGINVLGMLPMSEILCTHLQDESQILDLKEPMLTALFNVADKQDVNLTYRLAFLIWELRRVLIPNHRETTYIQQRKAIVLFADLWFNLMTPYICITLFLSDQLLRLSTAAHMLLTLYFHEGAKSHFLPNPLFIDIMLIIKNTYFCIAKVKADNLRSTWFLIWMGTDSLESIFRVVQIMVGNDSNADMLQLVQCLSHSVKVTNVFAEHKKWDQGPNKKPADNVNHINVSSWLGDTCVDCINLGTCWSKGRFEVEDSHPLVRQSLESLPTDATILAPFGGAGLLFSSREADDSQEDGLGLAEMQTSVLPTEDACIDRVDSANKSANAQSDGDDQDPCYDDPTYEFEDQLQAEATVSANTQFGHTIRVGNITMNKSCTLTAAFRFCTSLNSTDCLQLAHTVAGPLVLPINSDLTGTPDGAPAFIFEGEQLPSLAMALNERIALSHITPDVQYPYRNDLGYACFLVEYTQDGGDSAGL</sequence>
<dbReference type="EMBL" id="MU274139">
    <property type="protein sequence ID" value="KAI0026869.1"/>
    <property type="molecule type" value="Genomic_DNA"/>
</dbReference>
<evidence type="ECO:0000313" key="2">
    <source>
        <dbReference type="Proteomes" id="UP000814128"/>
    </source>
</evidence>
<gene>
    <name evidence="1" type="ORF">K488DRAFT_75011</name>
</gene>
<organism evidence="1 2">
    <name type="scientific">Vararia minispora EC-137</name>
    <dbReference type="NCBI Taxonomy" id="1314806"/>
    <lineage>
        <taxon>Eukaryota</taxon>
        <taxon>Fungi</taxon>
        <taxon>Dikarya</taxon>
        <taxon>Basidiomycota</taxon>
        <taxon>Agaricomycotina</taxon>
        <taxon>Agaricomycetes</taxon>
        <taxon>Russulales</taxon>
        <taxon>Lachnocladiaceae</taxon>
        <taxon>Vararia</taxon>
    </lineage>
</organism>
<keyword evidence="2" id="KW-1185">Reference proteome</keyword>
<reference evidence="1" key="2">
    <citation type="journal article" date="2022" name="New Phytol.">
        <title>Evolutionary transition to the ectomycorrhizal habit in the genomes of a hyperdiverse lineage of mushroom-forming fungi.</title>
        <authorList>
            <person name="Looney B."/>
            <person name="Miyauchi S."/>
            <person name="Morin E."/>
            <person name="Drula E."/>
            <person name="Courty P.E."/>
            <person name="Kohler A."/>
            <person name="Kuo A."/>
            <person name="LaButti K."/>
            <person name="Pangilinan J."/>
            <person name="Lipzen A."/>
            <person name="Riley R."/>
            <person name="Andreopoulos W."/>
            <person name="He G."/>
            <person name="Johnson J."/>
            <person name="Nolan M."/>
            <person name="Tritt A."/>
            <person name="Barry K.W."/>
            <person name="Grigoriev I.V."/>
            <person name="Nagy L.G."/>
            <person name="Hibbett D."/>
            <person name="Henrissat B."/>
            <person name="Matheny P.B."/>
            <person name="Labbe J."/>
            <person name="Martin F.M."/>
        </authorList>
    </citation>
    <scope>NUCLEOTIDE SEQUENCE</scope>
    <source>
        <strain evidence="1">EC-137</strain>
    </source>
</reference>
<proteinExistence type="predicted"/>
<dbReference type="Proteomes" id="UP000814128">
    <property type="component" value="Unassembled WGS sequence"/>
</dbReference>
<accession>A0ACB8Q537</accession>
<name>A0ACB8Q537_9AGAM</name>
<comment type="caution">
    <text evidence="1">The sequence shown here is derived from an EMBL/GenBank/DDBJ whole genome shotgun (WGS) entry which is preliminary data.</text>
</comment>
<evidence type="ECO:0000313" key="1">
    <source>
        <dbReference type="EMBL" id="KAI0026869.1"/>
    </source>
</evidence>
<protein>
    <submittedName>
        <fullName evidence="1">Uncharacterized protein</fullName>
    </submittedName>
</protein>
<reference evidence="1" key="1">
    <citation type="submission" date="2021-02" db="EMBL/GenBank/DDBJ databases">
        <authorList>
            <consortium name="DOE Joint Genome Institute"/>
            <person name="Ahrendt S."/>
            <person name="Looney B.P."/>
            <person name="Miyauchi S."/>
            <person name="Morin E."/>
            <person name="Drula E."/>
            <person name="Courty P.E."/>
            <person name="Chicoki N."/>
            <person name="Fauchery L."/>
            <person name="Kohler A."/>
            <person name="Kuo A."/>
            <person name="Labutti K."/>
            <person name="Pangilinan J."/>
            <person name="Lipzen A."/>
            <person name="Riley R."/>
            <person name="Andreopoulos W."/>
            <person name="He G."/>
            <person name="Johnson J."/>
            <person name="Barry K.W."/>
            <person name="Grigoriev I.V."/>
            <person name="Nagy L."/>
            <person name="Hibbett D."/>
            <person name="Henrissat B."/>
            <person name="Matheny P.B."/>
            <person name="Labbe J."/>
            <person name="Martin F."/>
        </authorList>
    </citation>
    <scope>NUCLEOTIDE SEQUENCE</scope>
    <source>
        <strain evidence="1">EC-137</strain>
    </source>
</reference>